<accession>A0AAD7KPL6</accession>
<keyword evidence="5" id="KW-1185">Reference proteome</keyword>
<dbReference type="InterPro" id="IPR025564">
    <property type="entry name" value="CAAD_dom"/>
</dbReference>
<evidence type="ECO:0000259" key="3">
    <source>
        <dbReference type="Pfam" id="PF14159"/>
    </source>
</evidence>
<dbReference type="InterPro" id="IPR033344">
    <property type="entry name" value="CURT1"/>
</dbReference>
<dbReference type="Proteomes" id="UP001163823">
    <property type="component" value="Chromosome 14"/>
</dbReference>
<keyword evidence="2" id="KW-0472">Membrane</keyword>
<evidence type="ECO:0000313" key="5">
    <source>
        <dbReference type="Proteomes" id="UP001163823"/>
    </source>
</evidence>
<reference evidence="4" key="1">
    <citation type="journal article" date="2023" name="Science">
        <title>Elucidation of the pathway for biosynthesis of saponin adjuvants from the soapbark tree.</title>
        <authorList>
            <person name="Reed J."/>
            <person name="Orme A."/>
            <person name="El-Demerdash A."/>
            <person name="Owen C."/>
            <person name="Martin L.B.B."/>
            <person name="Misra R.C."/>
            <person name="Kikuchi S."/>
            <person name="Rejzek M."/>
            <person name="Martin A.C."/>
            <person name="Harkess A."/>
            <person name="Leebens-Mack J."/>
            <person name="Louveau T."/>
            <person name="Stephenson M.J."/>
            <person name="Osbourn A."/>
        </authorList>
    </citation>
    <scope>NUCLEOTIDE SEQUENCE</scope>
    <source>
        <strain evidence="4">S10</strain>
    </source>
</reference>
<keyword evidence="2" id="KW-0812">Transmembrane</keyword>
<dbReference type="KEGG" id="qsa:O6P43_033227"/>
<dbReference type="EMBL" id="JARAOO010000014">
    <property type="protein sequence ID" value="KAJ7943713.1"/>
    <property type="molecule type" value="Genomic_DNA"/>
</dbReference>
<proteinExistence type="predicted"/>
<protein>
    <submittedName>
        <fullName evidence="4">Protein CURVATURE THYLAKOID 1D, chloroplastic</fullName>
    </submittedName>
</protein>
<feature type="transmembrane region" description="Helical" evidence="2">
    <location>
        <begin position="128"/>
        <end position="149"/>
    </location>
</feature>
<sequence>MELRMCTVLPYQQRLLPSNPNLHRVGVLPKPFPISRIGLQSRVIYLGNRLPKATSSEETSSGGSQYVGDSRDGVVTLEDVQPVDKISFNRTVAKTETEDDSPVDDEAKSFEFLENLNIKFDSNDAGSVLLYGGSALVAVWLTSAVVSAIDSIPLFPKLMEVVGLGYTFWFTSRYLIFKESRDELIAKIEVLKEQVLGLEEN</sequence>
<comment type="subcellular location">
    <subcellularLocation>
        <location evidence="1">Membrane</location>
        <topology evidence="1">Multi-pass membrane protein</topology>
    </subcellularLocation>
</comment>
<gene>
    <name evidence="4" type="ORF">O6P43_033227</name>
</gene>
<evidence type="ECO:0000256" key="1">
    <source>
        <dbReference type="ARBA" id="ARBA00004141"/>
    </source>
</evidence>
<comment type="caution">
    <text evidence="4">The sequence shown here is derived from an EMBL/GenBank/DDBJ whole genome shotgun (WGS) entry which is preliminary data.</text>
</comment>
<dbReference type="PANTHER" id="PTHR33222:SF2">
    <property type="entry name" value="PROTEIN CURVATURE THYLAKOID 1D, CHLOROPLASTIC"/>
    <property type="match status" value="1"/>
</dbReference>
<keyword evidence="2" id="KW-1133">Transmembrane helix</keyword>
<dbReference type="AlphaFoldDB" id="A0AAD7KPL6"/>
<dbReference type="GO" id="GO:0009535">
    <property type="term" value="C:chloroplast thylakoid membrane"/>
    <property type="evidence" value="ECO:0007669"/>
    <property type="project" value="TreeGrafter"/>
</dbReference>
<feature type="transmembrane region" description="Helical" evidence="2">
    <location>
        <begin position="161"/>
        <end position="177"/>
    </location>
</feature>
<dbReference type="Pfam" id="PF14159">
    <property type="entry name" value="CAAD"/>
    <property type="match status" value="1"/>
</dbReference>
<evidence type="ECO:0000313" key="4">
    <source>
        <dbReference type="EMBL" id="KAJ7943713.1"/>
    </source>
</evidence>
<evidence type="ECO:0000256" key="2">
    <source>
        <dbReference type="SAM" id="Phobius"/>
    </source>
</evidence>
<name>A0AAD7KPL6_QUISA</name>
<feature type="domain" description="Cyanobacterial aminoacyl-tRNA synthetase CAAD" evidence="3">
    <location>
        <begin position="123"/>
        <end position="197"/>
    </location>
</feature>
<organism evidence="4 5">
    <name type="scientific">Quillaja saponaria</name>
    <name type="common">Soap bark tree</name>
    <dbReference type="NCBI Taxonomy" id="32244"/>
    <lineage>
        <taxon>Eukaryota</taxon>
        <taxon>Viridiplantae</taxon>
        <taxon>Streptophyta</taxon>
        <taxon>Embryophyta</taxon>
        <taxon>Tracheophyta</taxon>
        <taxon>Spermatophyta</taxon>
        <taxon>Magnoliopsida</taxon>
        <taxon>eudicotyledons</taxon>
        <taxon>Gunneridae</taxon>
        <taxon>Pentapetalae</taxon>
        <taxon>rosids</taxon>
        <taxon>fabids</taxon>
        <taxon>Fabales</taxon>
        <taxon>Quillajaceae</taxon>
        <taxon>Quillaja</taxon>
    </lineage>
</organism>
<dbReference type="PANTHER" id="PTHR33222">
    <property type="match status" value="1"/>
</dbReference>